<evidence type="ECO:0000256" key="4">
    <source>
        <dbReference type="ARBA" id="ARBA00022833"/>
    </source>
</evidence>
<organism evidence="11 12">
    <name type="scientific">Steinernema glaseri</name>
    <dbReference type="NCBI Taxonomy" id="37863"/>
    <lineage>
        <taxon>Eukaryota</taxon>
        <taxon>Metazoa</taxon>
        <taxon>Ecdysozoa</taxon>
        <taxon>Nematoda</taxon>
        <taxon>Chromadorea</taxon>
        <taxon>Rhabditida</taxon>
        <taxon>Tylenchina</taxon>
        <taxon>Panagrolaimomorpha</taxon>
        <taxon>Strongyloidoidea</taxon>
        <taxon>Steinernematidae</taxon>
        <taxon>Steinernema</taxon>
    </lineage>
</organism>
<evidence type="ECO:0000256" key="2">
    <source>
        <dbReference type="ARBA" id="ARBA00022723"/>
    </source>
</evidence>
<evidence type="ECO:0000313" key="12">
    <source>
        <dbReference type="WBParaSite" id="L893_g28852.t1"/>
    </source>
</evidence>
<dbReference type="GO" id="GO:0043565">
    <property type="term" value="F:sequence-specific DNA binding"/>
    <property type="evidence" value="ECO:0007669"/>
    <property type="project" value="InterPro"/>
</dbReference>
<proteinExistence type="inferred from homology"/>
<keyword evidence="8" id="KW-0675">Receptor</keyword>
<name>A0A1I7ZRE3_9BILA</name>
<evidence type="ECO:0000256" key="7">
    <source>
        <dbReference type="ARBA" id="ARBA00023163"/>
    </source>
</evidence>
<evidence type="ECO:0000256" key="9">
    <source>
        <dbReference type="ARBA" id="ARBA00023242"/>
    </source>
</evidence>
<reference evidence="12" key="1">
    <citation type="submission" date="2016-11" db="UniProtKB">
        <authorList>
            <consortium name="WormBaseParasite"/>
        </authorList>
    </citation>
    <scope>IDENTIFICATION</scope>
</reference>
<dbReference type="PANTHER" id="PTHR24083">
    <property type="entry name" value="NUCLEAR HORMONE RECEPTOR"/>
    <property type="match status" value="1"/>
</dbReference>
<keyword evidence="6" id="KW-0238">DNA-binding</keyword>
<feature type="domain" description="Nuclear receptor" evidence="10">
    <location>
        <begin position="20"/>
        <end position="94"/>
    </location>
</feature>
<dbReference type="Pfam" id="PF00105">
    <property type="entry name" value="zf-C4"/>
    <property type="match status" value="1"/>
</dbReference>
<evidence type="ECO:0000256" key="6">
    <source>
        <dbReference type="ARBA" id="ARBA00023125"/>
    </source>
</evidence>
<accession>A0A1I7ZRE3</accession>
<evidence type="ECO:0000313" key="11">
    <source>
        <dbReference type="Proteomes" id="UP000095287"/>
    </source>
</evidence>
<dbReference type="InterPro" id="IPR001628">
    <property type="entry name" value="Znf_hrmn_rcpt"/>
</dbReference>
<keyword evidence="11" id="KW-1185">Reference proteome</keyword>
<dbReference type="Gene3D" id="3.30.50.10">
    <property type="entry name" value="Erythroid Transcription Factor GATA-1, subunit A"/>
    <property type="match status" value="1"/>
</dbReference>
<keyword evidence="9" id="KW-0539">Nucleus</keyword>
<dbReference type="GO" id="GO:0008270">
    <property type="term" value="F:zinc ion binding"/>
    <property type="evidence" value="ECO:0007669"/>
    <property type="project" value="UniProtKB-KW"/>
</dbReference>
<keyword evidence="2" id="KW-0479">Metal-binding</keyword>
<dbReference type="PROSITE" id="PS51030">
    <property type="entry name" value="NUCLEAR_REC_DBD_2"/>
    <property type="match status" value="1"/>
</dbReference>
<dbReference type="SMART" id="SM00399">
    <property type="entry name" value="ZnF_C4"/>
    <property type="match status" value="1"/>
</dbReference>
<evidence type="ECO:0000256" key="5">
    <source>
        <dbReference type="ARBA" id="ARBA00023015"/>
    </source>
</evidence>
<comment type="similarity">
    <text evidence="1">Belongs to the nuclear hormone receptor family.</text>
</comment>
<protein>
    <submittedName>
        <fullName evidence="12">Nuclear receptor domain-containing protein</fullName>
    </submittedName>
</protein>
<keyword evidence="7" id="KW-0804">Transcription</keyword>
<dbReference type="Proteomes" id="UP000095287">
    <property type="component" value="Unplaced"/>
</dbReference>
<evidence type="ECO:0000256" key="1">
    <source>
        <dbReference type="ARBA" id="ARBA00005993"/>
    </source>
</evidence>
<dbReference type="InterPro" id="IPR013088">
    <property type="entry name" value="Znf_NHR/GATA"/>
</dbReference>
<keyword evidence="3" id="KW-0863">Zinc-finger</keyword>
<dbReference type="PROSITE" id="PS00031">
    <property type="entry name" value="NUCLEAR_REC_DBD_1"/>
    <property type="match status" value="1"/>
</dbReference>
<dbReference type="WBParaSite" id="L893_g28852.t1">
    <property type="protein sequence ID" value="L893_g28852.t1"/>
    <property type="gene ID" value="L893_g28852"/>
</dbReference>
<dbReference type="InterPro" id="IPR050274">
    <property type="entry name" value="Nuclear_hormone_rcpt_NR2"/>
</dbReference>
<dbReference type="SUPFAM" id="SSF57716">
    <property type="entry name" value="Glucocorticoid receptor-like (DNA-binding domain)"/>
    <property type="match status" value="1"/>
</dbReference>
<dbReference type="AlphaFoldDB" id="A0A1I7ZRE3"/>
<evidence type="ECO:0000256" key="8">
    <source>
        <dbReference type="ARBA" id="ARBA00023170"/>
    </source>
</evidence>
<keyword evidence="4" id="KW-0862">Zinc</keyword>
<dbReference type="PRINTS" id="PR00047">
    <property type="entry name" value="STROIDFINGER"/>
</dbReference>
<evidence type="ECO:0000259" key="10">
    <source>
        <dbReference type="PROSITE" id="PS51030"/>
    </source>
</evidence>
<keyword evidence="5" id="KW-0805">Transcription regulation</keyword>
<sequence length="261" mass="29898">MAESYEEVRGTKGFLTLHSSPNCLVCGHQAKCCNYGVPSCVSCKSFFRRAVLSGAIPKCARTGNCNVTRGVDICRACRFKKCVELGMRPESKCQWTNADGTMDGGKDELCAHFCEFWHQQSIKRENGRGPIERIKNLLSENKAAVFDACALMRVMMSSVVERMQTKSPLARDGTLKNLVYIESRIQRLRYSSYFPYGQSKKITDFLHQPCALNNADRYKMNSFCNIFEHLTKYAKMQLKHRYSERYTHYIPCTHDLAMQIF</sequence>
<evidence type="ECO:0000256" key="3">
    <source>
        <dbReference type="ARBA" id="ARBA00022771"/>
    </source>
</evidence>
<dbReference type="GO" id="GO:0003700">
    <property type="term" value="F:DNA-binding transcription factor activity"/>
    <property type="evidence" value="ECO:0007669"/>
    <property type="project" value="InterPro"/>
</dbReference>